<gene>
    <name evidence="1" type="ORF">BAUCODRAFT_255005</name>
</gene>
<dbReference type="HOGENOM" id="CLU_2527098_0_0_1"/>
<proteinExistence type="predicted"/>
<dbReference type="Proteomes" id="UP000011761">
    <property type="component" value="Unassembled WGS sequence"/>
</dbReference>
<protein>
    <submittedName>
        <fullName evidence="1">Uncharacterized protein</fullName>
    </submittedName>
</protein>
<evidence type="ECO:0000313" key="1">
    <source>
        <dbReference type="EMBL" id="EMC92597.1"/>
    </source>
</evidence>
<reference evidence="1 2" key="1">
    <citation type="journal article" date="2012" name="PLoS Pathog.">
        <title>Diverse lifestyles and strategies of plant pathogenesis encoded in the genomes of eighteen Dothideomycetes fungi.</title>
        <authorList>
            <person name="Ohm R.A."/>
            <person name="Feau N."/>
            <person name="Henrissat B."/>
            <person name="Schoch C.L."/>
            <person name="Horwitz B.A."/>
            <person name="Barry K.W."/>
            <person name="Condon B.J."/>
            <person name="Copeland A.C."/>
            <person name="Dhillon B."/>
            <person name="Glaser F."/>
            <person name="Hesse C.N."/>
            <person name="Kosti I."/>
            <person name="LaButti K."/>
            <person name="Lindquist E.A."/>
            <person name="Lucas S."/>
            <person name="Salamov A.A."/>
            <person name="Bradshaw R.E."/>
            <person name="Ciuffetti L."/>
            <person name="Hamelin R.C."/>
            <person name="Kema G.H.J."/>
            <person name="Lawrence C."/>
            <person name="Scott J.A."/>
            <person name="Spatafora J.W."/>
            <person name="Turgeon B.G."/>
            <person name="de Wit P.J.G.M."/>
            <person name="Zhong S."/>
            <person name="Goodwin S.B."/>
            <person name="Grigoriev I.V."/>
        </authorList>
    </citation>
    <scope>NUCLEOTIDE SEQUENCE [LARGE SCALE GENOMIC DNA]</scope>
    <source>
        <strain evidence="1 2">UAMH 10762</strain>
    </source>
</reference>
<sequence length="84" mass="9482">MWLATSRCLFHGTADGSAHGRPNSPRLCQRQRVRCFAMLVTVCTNSAGALLVRSISHRRYVFQNLRAARVKHDKGRNDSRKASK</sequence>
<organism evidence="1 2">
    <name type="scientific">Baudoinia panamericana (strain UAMH 10762)</name>
    <name type="common">Angels' share fungus</name>
    <name type="synonym">Baudoinia compniacensis (strain UAMH 10762)</name>
    <dbReference type="NCBI Taxonomy" id="717646"/>
    <lineage>
        <taxon>Eukaryota</taxon>
        <taxon>Fungi</taxon>
        <taxon>Dikarya</taxon>
        <taxon>Ascomycota</taxon>
        <taxon>Pezizomycotina</taxon>
        <taxon>Dothideomycetes</taxon>
        <taxon>Dothideomycetidae</taxon>
        <taxon>Mycosphaerellales</taxon>
        <taxon>Teratosphaeriaceae</taxon>
        <taxon>Baudoinia</taxon>
    </lineage>
</organism>
<dbReference type="RefSeq" id="XP_007680013.1">
    <property type="nucleotide sequence ID" value="XM_007681823.1"/>
</dbReference>
<dbReference type="GeneID" id="19110308"/>
<name>M2LF03_BAUPA</name>
<keyword evidence="2" id="KW-1185">Reference proteome</keyword>
<evidence type="ECO:0000313" key="2">
    <source>
        <dbReference type="Proteomes" id="UP000011761"/>
    </source>
</evidence>
<dbReference type="AlphaFoldDB" id="M2LF03"/>
<dbReference type="KEGG" id="bcom:BAUCODRAFT_255005"/>
<accession>M2LF03</accession>
<dbReference type="EMBL" id="KB445561">
    <property type="protein sequence ID" value="EMC92597.1"/>
    <property type="molecule type" value="Genomic_DNA"/>
</dbReference>